<dbReference type="Pfam" id="PF02518">
    <property type="entry name" value="HATPase_c"/>
    <property type="match status" value="1"/>
</dbReference>
<feature type="domain" description="HAMP" evidence="11">
    <location>
        <begin position="207"/>
        <end position="259"/>
    </location>
</feature>
<dbReference type="AlphaFoldDB" id="A0AAE3L375"/>
<accession>A0AAE3L375</accession>
<dbReference type="PROSITE" id="PS50885">
    <property type="entry name" value="HAMP"/>
    <property type="match status" value="1"/>
</dbReference>
<dbReference type="GO" id="GO:0004721">
    <property type="term" value="F:phosphoprotein phosphatase activity"/>
    <property type="evidence" value="ECO:0007669"/>
    <property type="project" value="TreeGrafter"/>
</dbReference>
<dbReference type="GO" id="GO:0016036">
    <property type="term" value="P:cellular response to phosphate starvation"/>
    <property type="evidence" value="ECO:0007669"/>
    <property type="project" value="TreeGrafter"/>
</dbReference>
<dbReference type="Pfam" id="PF00512">
    <property type="entry name" value="HisKA"/>
    <property type="match status" value="1"/>
</dbReference>
<evidence type="ECO:0000256" key="8">
    <source>
        <dbReference type="ARBA" id="ARBA00023136"/>
    </source>
</evidence>
<dbReference type="PANTHER" id="PTHR45453">
    <property type="entry name" value="PHOSPHATE REGULON SENSOR PROTEIN PHOR"/>
    <property type="match status" value="1"/>
</dbReference>
<keyword evidence="7" id="KW-0902">Two-component regulatory system</keyword>
<evidence type="ECO:0000256" key="4">
    <source>
        <dbReference type="ARBA" id="ARBA00022553"/>
    </source>
</evidence>
<evidence type="ECO:0000313" key="12">
    <source>
        <dbReference type="EMBL" id="MCR1897768.1"/>
    </source>
</evidence>
<comment type="caution">
    <text evidence="12">The sequence shown here is derived from an EMBL/GenBank/DDBJ whole genome shotgun (WGS) entry which is preliminary data.</text>
</comment>
<dbReference type="InterPro" id="IPR003594">
    <property type="entry name" value="HATPase_dom"/>
</dbReference>
<dbReference type="GO" id="GO:0005886">
    <property type="term" value="C:plasma membrane"/>
    <property type="evidence" value="ECO:0007669"/>
    <property type="project" value="TreeGrafter"/>
</dbReference>
<comment type="subcellular location">
    <subcellularLocation>
        <location evidence="2">Membrane</location>
    </subcellularLocation>
</comment>
<evidence type="ECO:0000256" key="3">
    <source>
        <dbReference type="ARBA" id="ARBA00012438"/>
    </source>
</evidence>
<dbReference type="SMART" id="SM00387">
    <property type="entry name" value="HATPase_c"/>
    <property type="match status" value="1"/>
</dbReference>
<dbReference type="Gene3D" id="1.10.287.130">
    <property type="match status" value="1"/>
</dbReference>
<evidence type="ECO:0000259" key="10">
    <source>
        <dbReference type="PROSITE" id="PS50109"/>
    </source>
</evidence>
<evidence type="ECO:0000256" key="5">
    <source>
        <dbReference type="ARBA" id="ARBA00022679"/>
    </source>
</evidence>
<keyword evidence="8 9" id="KW-0472">Membrane</keyword>
<dbReference type="InterPro" id="IPR003660">
    <property type="entry name" value="HAMP_dom"/>
</dbReference>
<dbReference type="SUPFAM" id="SSF47384">
    <property type="entry name" value="Homodimeric domain of signal transducing histidine kinase"/>
    <property type="match status" value="1"/>
</dbReference>
<organism evidence="12 13">
    <name type="scientific">Irregularibacter muris</name>
    <dbReference type="NCBI Taxonomy" id="1796619"/>
    <lineage>
        <taxon>Bacteria</taxon>
        <taxon>Bacillati</taxon>
        <taxon>Bacillota</taxon>
        <taxon>Clostridia</taxon>
        <taxon>Eubacteriales</taxon>
        <taxon>Eubacteriaceae</taxon>
        <taxon>Irregularibacter</taxon>
    </lineage>
</organism>
<dbReference type="FunFam" id="1.10.287.130:FF:000001">
    <property type="entry name" value="Two-component sensor histidine kinase"/>
    <property type="match status" value="1"/>
</dbReference>
<dbReference type="InterPro" id="IPR036890">
    <property type="entry name" value="HATPase_C_sf"/>
</dbReference>
<evidence type="ECO:0000256" key="9">
    <source>
        <dbReference type="SAM" id="Phobius"/>
    </source>
</evidence>
<dbReference type="Gene3D" id="6.10.340.10">
    <property type="match status" value="1"/>
</dbReference>
<keyword evidence="5" id="KW-0808">Transferase</keyword>
<dbReference type="CDD" id="cd00082">
    <property type="entry name" value="HisKA"/>
    <property type="match status" value="1"/>
</dbReference>
<protein>
    <recommendedName>
        <fullName evidence="3">histidine kinase</fullName>
        <ecNumber evidence="3">2.7.13.3</ecNumber>
    </recommendedName>
</protein>
<evidence type="ECO:0000256" key="6">
    <source>
        <dbReference type="ARBA" id="ARBA00022777"/>
    </source>
</evidence>
<feature type="domain" description="Histidine kinase" evidence="10">
    <location>
        <begin position="267"/>
        <end position="485"/>
    </location>
</feature>
<dbReference type="InterPro" id="IPR005467">
    <property type="entry name" value="His_kinase_dom"/>
</dbReference>
<dbReference type="EMBL" id="JANKAS010000001">
    <property type="protein sequence ID" value="MCR1897768.1"/>
    <property type="molecule type" value="Genomic_DNA"/>
</dbReference>
<keyword evidence="13" id="KW-1185">Reference proteome</keyword>
<proteinExistence type="predicted"/>
<comment type="catalytic activity">
    <reaction evidence="1">
        <text>ATP + protein L-histidine = ADP + protein N-phospho-L-histidine.</text>
        <dbReference type="EC" id="2.7.13.3"/>
    </reaction>
</comment>
<keyword evidence="9" id="KW-1133">Transmembrane helix</keyword>
<dbReference type="RefSeq" id="WP_257529186.1">
    <property type="nucleotide sequence ID" value="NZ_JANKAS010000001.1"/>
</dbReference>
<evidence type="ECO:0000256" key="7">
    <source>
        <dbReference type="ARBA" id="ARBA00023012"/>
    </source>
</evidence>
<dbReference type="GO" id="GO:0000155">
    <property type="term" value="F:phosphorelay sensor kinase activity"/>
    <property type="evidence" value="ECO:0007669"/>
    <property type="project" value="InterPro"/>
</dbReference>
<keyword evidence="9" id="KW-0812">Transmembrane</keyword>
<dbReference type="SUPFAM" id="SSF55874">
    <property type="entry name" value="ATPase domain of HSP90 chaperone/DNA topoisomerase II/histidine kinase"/>
    <property type="match status" value="1"/>
</dbReference>
<feature type="transmembrane region" description="Helical" evidence="9">
    <location>
        <begin position="187"/>
        <end position="206"/>
    </location>
</feature>
<dbReference type="PRINTS" id="PR00344">
    <property type="entry name" value="BCTRLSENSOR"/>
</dbReference>
<name>A0AAE3L375_9FIRM</name>
<dbReference type="EC" id="2.7.13.3" evidence="3"/>
<keyword evidence="4" id="KW-0597">Phosphoprotein</keyword>
<sequence length="488" mass="56278">MNKSLVWKLWLTLIIFLLIIFISSIFIQQTFLEKYYYGQLENELTKNAERLLRSINKKGMAYIPEEAEEVADSITGGVVVTDRFGKKLIEVGVLPYGEGKGYSYDDFIQVINSKKVYKINEDSVEEKMYVLGQPIIKNIPSKYKGKEEWLTNERVSDYSNERIVGTIFLNTPITSIENTLDRIKKQLICAAIIILMIWSMITLYLLKKFSKPLLEINKVTMDLIEGKYSEITSIKRKDEIGRLSENINKLSKRLYAEERMRKDLVANISHEIRTPLSLMRGYTEVLIDGMAKNKEEEKKYLGIVLSETERLQHLVSDLLDLSQIEEGLLRVEKQPILIDHLIRHVIDTHESLFDKNNLKIHYNISNPNLMVWADEFRIFQVLINLLNNSINHTPQGGEIFIDVVEGDRLSTICIRDTGEGMLPKDIPFIWERFYKGDRSRSEKKNNLGIGLAIVKNILTAHESNITVESEIGVGTEICFTLSKYISKE</sequence>
<dbReference type="Gene3D" id="3.30.565.10">
    <property type="entry name" value="Histidine kinase-like ATPase, C-terminal domain"/>
    <property type="match status" value="1"/>
</dbReference>
<dbReference type="InterPro" id="IPR036097">
    <property type="entry name" value="HisK_dim/P_sf"/>
</dbReference>
<dbReference type="FunFam" id="3.30.565.10:FF:000006">
    <property type="entry name" value="Sensor histidine kinase WalK"/>
    <property type="match status" value="1"/>
</dbReference>
<keyword evidence="6 12" id="KW-0418">Kinase</keyword>
<evidence type="ECO:0000259" key="11">
    <source>
        <dbReference type="PROSITE" id="PS50885"/>
    </source>
</evidence>
<evidence type="ECO:0000256" key="1">
    <source>
        <dbReference type="ARBA" id="ARBA00000085"/>
    </source>
</evidence>
<feature type="transmembrane region" description="Helical" evidence="9">
    <location>
        <begin position="6"/>
        <end position="27"/>
    </location>
</feature>
<evidence type="ECO:0000313" key="13">
    <source>
        <dbReference type="Proteomes" id="UP001205748"/>
    </source>
</evidence>
<dbReference type="PROSITE" id="PS50109">
    <property type="entry name" value="HIS_KIN"/>
    <property type="match status" value="1"/>
</dbReference>
<gene>
    <name evidence="12" type="ORF">NSA47_02040</name>
</gene>
<dbReference type="InterPro" id="IPR004358">
    <property type="entry name" value="Sig_transdc_His_kin-like_C"/>
</dbReference>
<dbReference type="InterPro" id="IPR003661">
    <property type="entry name" value="HisK_dim/P_dom"/>
</dbReference>
<dbReference type="InterPro" id="IPR050351">
    <property type="entry name" value="BphY/WalK/GraS-like"/>
</dbReference>
<dbReference type="CDD" id="cd06225">
    <property type="entry name" value="HAMP"/>
    <property type="match status" value="1"/>
</dbReference>
<dbReference type="SUPFAM" id="SSF158472">
    <property type="entry name" value="HAMP domain-like"/>
    <property type="match status" value="1"/>
</dbReference>
<evidence type="ECO:0000256" key="2">
    <source>
        <dbReference type="ARBA" id="ARBA00004370"/>
    </source>
</evidence>
<dbReference type="PANTHER" id="PTHR45453:SF1">
    <property type="entry name" value="PHOSPHATE REGULON SENSOR PROTEIN PHOR"/>
    <property type="match status" value="1"/>
</dbReference>
<dbReference type="Proteomes" id="UP001205748">
    <property type="component" value="Unassembled WGS sequence"/>
</dbReference>
<dbReference type="SMART" id="SM00388">
    <property type="entry name" value="HisKA"/>
    <property type="match status" value="1"/>
</dbReference>
<reference evidence="12" key="1">
    <citation type="submission" date="2022-07" db="EMBL/GenBank/DDBJ databases">
        <title>Enhanced cultured diversity of the mouse gut microbiota enables custom-made synthetic communities.</title>
        <authorList>
            <person name="Afrizal A."/>
        </authorList>
    </citation>
    <scope>NUCLEOTIDE SEQUENCE</scope>
    <source>
        <strain evidence="12">DSM 28593</strain>
    </source>
</reference>